<dbReference type="RefSeq" id="WP_183997142.1">
    <property type="nucleotide sequence ID" value="NZ_BMHW01000011.1"/>
</dbReference>
<dbReference type="Proteomes" id="UP000547879">
    <property type="component" value="Unassembled WGS sequence"/>
</dbReference>
<protein>
    <submittedName>
        <fullName evidence="1">Uncharacterized protein</fullName>
    </submittedName>
</protein>
<reference evidence="1 2" key="1">
    <citation type="submission" date="2020-08" db="EMBL/GenBank/DDBJ databases">
        <title>Genomic Encyclopedia of Type Strains, Phase IV (KMG-IV): sequencing the most valuable type-strain genomes for metagenomic binning, comparative biology and taxonomic classification.</title>
        <authorList>
            <person name="Goeker M."/>
        </authorList>
    </citation>
    <scope>NUCLEOTIDE SEQUENCE [LARGE SCALE GENOMIC DNA]</scope>
    <source>
        <strain evidence="1 2">DSM 100734</strain>
    </source>
</reference>
<accession>A0A7W9YD50</accession>
<organism evidence="1 2">
    <name type="scientific">Rhizobium wenxiniae</name>
    <dbReference type="NCBI Taxonomy" id="1737357"/>
    <lineage>
        <taxon>Bacteria</taxon>
        <taxon>Pseudomonadati</taxon>
        <taxon>Pseudomonadota</taxon>
        <taxon>Alphaproteobacteria</taxon>
        <taxon>Hyphomicrobiales</taxon>
        <taxon>Rhizobiaceae</taxon>
        <taxon>Rhizobium/Agrobacterium group</taxon>
        <taxon>Rhizobium</taxon>
    </lineage>
</organism>
<evidence type="ECO:0000313" key="2">
    <source>
        <dbReference type="Proteomes" id="UP000547879"/>
    </source>
</evidence>
<name>A0A7W9YD50_9HYPH</name>
<dbReference type="EMBL" id="JACHEG010000010">
    <property type="protein sequence ID" value="MBB6165698.1"/>
    <property type="molecule type" value="Genomic_DNA"/>
</dbReference>
<comment type="caution">
    <text evidence="1">The sequence shown here is derived from an EMBL/GenBank/DDBJ whole genome shotgun (WGS) entry which is preliminary data.</text>
</comment>
<dbReference type="AlphaFoldDB" id="A0A7W9YD50"/>
<evidence type="ECO:0000313" key="1">
    <source>
        <dbReference type="EMBL" id="MBB6165698.1"/>
    </source>
</evidence>
<sequence length="63" mass="7276">MSSHIDTASIDQKALKEVIKVADFVNRYRLTSDEQLRLTELFGTFATKQELLMNARRGPVCRY</sequence>
<gene>
    <name evidence="1" type="ORF">HNQ72_005546</name>
</gene>
<keyword evidence="2" id="KW-1185">Reference proteome</keyword>
<proteinExistence type="predicted"/>